<dbReference type="EMBL" id="ML770356">
    <property type="protein sequence ID" value="KAE9383708.1"/>
    <property type="molecule type" value="Genomic_DNA"/>
</dbReference>
<organism evidence="2 3">
    <name type="scientific">Gymnopus androsaceus JB14</name>
    <dbReference type="NCBI Taxonomy" id="1447944"/>
    <lineage>
        <taxon>Eukaryota</taxon>
        <taxon>Fungi</taxon>
        <taxon>Dikarya</taxon>
        <taxon>Basidiomycota</taxon>
        <taxon>Agaricomycotina</taxon>
        <taxon>Agaricomycetes</taxon>
        <taxon>Agaricomycetidae</taxon>
        <taxon>Agaricales</taxon>
        <taxon>Marasmiineae</taxon>
        <taxon>Omphalotaceae</taxon>
        <taxon>Gymnopus</taxon>
    </lineage>
</organism>
<accession>A0A6A4GE49</accession>
<evidence type="ECO:0000256" key="1">
    <source>
        <dbReference type="SAM" id="MobiDB-lite"/>
    </source>
</evidence>
<evidence type="ECO:0000313" key="2">
    <source>
        <dbReference type="EMBL" id="KAE9383708.1"/>
    </source>
</evidence>
<evidence type="ECO:0008006" key="4">
    <source>
        <dbReference type="Google" id="ProtNLM"/>
    </source>
</evidence>
<sequence length="353" mass="39058">MDRLLALEVPFCRLVLDTNICTRLVKSAGNACVAKKKAEKVIRIVKKADFWEKIASLRDLLQPFAIATNAAQVDSCRLDTILLLLGYLYHIHADRSVDACIPLVFNPYIRAQAFKNGSPFQSVAGLWNIVYHTYNYLAGTGLWSDERMSFKYHSEDAENRNTFVNLVQVWREHQAGDSINEANGMVCFAMHIMSMVPNSASTERFFSCMTGTHTKTISSENMVLRPLTSENGIRVMQVQAAATSLTQSQASDDAEDEIRAGLNDLDLSGSDNDIPTQSSSADVNGENAIPSISTFDEITRDLREADDDEDSGSDSENDDVDDPEARLIANLFDYPPLGAASHNSRSFAFIAEH</sequence>
<reference evidence="2" key="1">
    <citation type="journal article" date="2019" name="Environ. Microbiol.">
        <title>Fungal ecological strategies reflected in gene transcription - a case study of two litter decomposers.</title>
        <authorList>
            <person name="Barbi F."/>
            <person name="Kohler A."/>
            <person name="Barry K."/>
            <person name="Baskaran P."/>
            <person name="Daum C."/>
            <person name="Fauchery L."/>
            <person name="Ihrmark K."/>
            <person name="Kuo A."/>
            <person name="LaButti K."/>
            <person name="Lipzen A."/>
            <person name="Morin E."/>
            <person name="Grigoriev I.V."/>
            <person name="Henrissat B."/>
            <person name="Lindahl B."/>
            <person name="Martin F."/>
        </authorList>
    </citation>
    <scope>NUCLEOTIDE SEQUENCE</scope>
    <source>
        <strain evidence="2">JB14</strain>
    </source>
</reference>
<dbReference type="Proteomes" id="UP000799118">
    <property type="component" value="Unassembled WGS sequence"/>
</dbReference>
<evidence type="ECO:0000313" key="3">
    <source>
        <dbReference type="Proteomes" id="UP000799118"/>
    </source>
</evidence>
<dbReference type="OrthoDB" id="2423954at2759"/>
<feature type="compositionally biased region" description="Low complexity" evidence="1">
    <location>
        <begin position="263"/>
        <end position="273"/>
    </location>
</feature>
<protein>
    <recommendedName>
        <fullName evidence="4">HAT C-terminal dimerisation domain-containing protein</fullName>
    </recommendedName>
</protein>
<name>A0A6A4GE49_9AGAR</name>
<dbReference type="AlphaFoldDB" id="A0A6A4GE49"/>
<proteinExistence type="predicted"/>
<gene>
    <name evidence="2" type="ORF">BT96DRAFT_1008867</name>
</gene>
<keyword evidence="3" id="KW-1185">Reference proteome</keyword>
<dbReference type="InterPro" id="IPR012337">
    <property type="entry name" value="RNaseH-like_sf"/>
</dbReference>
<feature type="region of interest" description="Disordered" evidence="1">
    <location>
        <begin position="263"/>
        <end position="326"/>
    </location>
</feature>
<feature type="compositionally biased region" description="Acidic residues" evidence="1">
    <location>
        <begin position="304"/>
        <end position="322"/>
    </location>
</feature>
<dbReference type="SUPFAM" id="SSF53098">
    <property type="entry name" value="Ribonuclease H-like"/>
    <property type="match status" value="1"/>
</dbReference>